<dbReference type="AlphaFoldDB" id="A0A0D2MNV9"/>
<dbReference type="InterPro" id="IPR051026">
    <property type="entry name" value="PI/PC_transfer"/>
</dbReference>
<dbReference type="CDD" id="cd00170">
    <property type="entry name" value="SEC14"/>
    <property type="match status" value="1"/>
</dbReference>
<feature type="domain" description="CRAL-TRIO" evidence="4">
    <location>
        <begin position="71"/>
        <end position="250"/>
    </location>
</feature>
<dbReference type="KEGG" id="mng:MNEG_3570"/>
<evidence type="ECO:0000259" key="4">
    <source>
        <dbReference type="PROSITE" id="PS50191"/>
    </source>
</evidence>
<dbReference type="EMBL" id="KK100673">
    <property type="protein sequence ID" value="KIZ04390.1"/>
    <property type="molecule type" value="Genomic_DNA"/>
</dbReference>
<dbReference type="Gene3D" id="3.40.525.10">
    <property type="entry name" value="CRAL-TRIO lipid binding domain"/>
    <property type="match status" value="1"/>
</dbReference>
<dbReference type="GO" id="GO:0005886">
    <property type="term" value="C:plasma membrane"/>
    <property type="evidence" value="ECO:0007669"/>
    <property type="project" value="UniProtKB-SubCell"/>
</dbReference>
<evidence type="ECO:0000256" key="1">
    <source>
        <dbReference type="ARBA" id="ARBA00004202"/>
    </source>
</evidence>
<dbReference type="GO" id="GO:0000139">
    <property type="term" value="C:Golgi membrane"/>
    <property type="evidence" value="ECO:0007669"/>
    <property type="project" value="UniProtKB-SubCell"/>
</dbReference>
<dbReference type="RefSeq" id="XP_013903409.1">
    <property type="nucleotide sequence ID" value="XM_014047955.1"/>
</dbReference>
<evidence type="ECO:0000256" key="2">
    <source>
        <dbReference type="ARBA" id="ARBA00004395"/>
    </source>
</evidence>
<dbReference type="InterPro" id="IPR036273">
    <property type="entry name" value="CRAL/TRIO_N_dom_sf"/>
</dbReference>
<dbReference type="PANTHER" id="PTHR45657">
    <property type="entry name" value="CRAL-TRIO DOMAIN-CONTAINING PROTEIN YKL091C-RELATED"/>
    <property type="match status" value="1"/>
</dbReference>
<dbReference type="Pfam" id="PF00650">
    <property type="entry name" value="CRAL_TRIO"/>
    <property type="match status" value="1"/>
</dbReference>
<dbReference type="SMART" id="SM00516">
    <property type="entry name" value="SEC14"/>
    <property type="match status" value="1"/>
</dbReference>
<dbReference type="InterPro" id="IPR001251">
    <property type="entry name" value="CRAL-TRIO_dom"/>
</dbReference>
<name>A0A0D2MNV9_9CHLO</name>
<organism evidence="5 6">
    <name type="scientific">Monoraphidium neglectum</name>
    <dbReference type="NCBI Taxonomy" id="145388"/>
    <lineage>
        <taxon>Eukaryota</taxon>
        <taxon>Viridiplantae</taxon>
        <taxon>Chlorophyta</taxon>
        <taxon>core chlorophytes</taxon>
        <taxon>Chlorophyceae</taxon>
        <taxon>CS clade</taxon>
        <taxon>Sphaeropleales</taxon>
        <taxon>Selenastraceae</taxon>
        <taxon>Monoraphidium</taxon>
    </lineage>
</organism>
<dbReference type="PROSITE" id="PS50191">
    <property type="entry name" value="CRAL_TRIO"/>
    <property type="match status" value="1"/>
</dbReference>
<sequence>MDEATGLRELERRLRESGAFERVQHDPTVLIRFLAAGGRDPKKAAGLVEAMLRWRTDSGIDRLVREFEFAERGVCMEAYPQGYHKTDKKGRPVYIQQLGRADIDTVMAVTTEQRLVSLHIQEVEKLFGVILPACNALAGAAPRATAAAPPAVRGTCSVLDLSGVGFGSLIKAKRLLTLFLALDAAYFPDTIDAMLVIGAPSWFSGVLAAMRALLTPEQQARMEVIPGDYRPRLRELIGAENLLDRGPVQA</sequence>
<comment type="subcellular location">
    <subcellularLocation>
        <location evidence="1">Cell membrane</location>
        <topology evidence="1">Peripheral membrane protein</topology>
    </subcellularLocation>
    <subcellularLocation>
        <location evidence="2">Golgi apparatus membrane</location>
        <topology evidence="2">Peripheral membrane protein</topology>
    </subcellularLocation>
</comment>
<dbReference type="GeneID" id="25736448"/>
<evidence type="ECO:0000256" key="3">
    <source>
        <dbReference type="ARBA" id="ARBA00038020"/>
    </source>
</evidence>
<evidence type="ECO:0000313" key="6">
    <source>
        <dbReference type="Proteomes" id="UP000054498"/>
    </source>
</evidence>
<proteinExistence type="inferred from homology"/>
<evidence type="ECO:0000313" key="5">
    <source>
        <dbReference type="EMBL" id="KIZ04390.1"/>
    </source>
</evidence>
<protein>
    <submittedName>
        <fullName evidence="5">SEC14 cytosolic factor</fullName>
    </submittedName>
</protein>
<dbReference type="OrthoDB" id="1434354at2759"/>
<dbReference type="InterPro" id="IPR036865">
    <property type="entry name" value="CRAL-TRIO_dom_sf"/>
</dbReference>
<keyword evidence="6" id="KW-1185">Reference proteome</keyword>
<reference evidence="5 6" key="1">
    <citation type="journal article" date="2013" name="BMC Genomics">
        <title>Reconstruction of the lipid metabolism for the microalga Monoraphidium neglectum from its genome sequence reveals characteristics suitable for biofuel production.</title>
        <authorList>
            <person name="Bogen C."/>
            <person name="Al-Dilaimi A."/>
            <person name="Albersmeier A."/>
            <person name="Wichmann J."/>
            <person name="Grundmann M."/>
            <person name="Rupp O."/>
            <person name="Lauersen K.J."/>
            <person name="Blifernez-Klassen O."/>
            <person name="Kalinowski J."/>
            <person name="Goesmann A."/>
            <person name="Mussgnug J.H."/>
            <person name="Kruse O."/>
        </authorList>
    </citation>
    <scope>NUCLEOTIDE SEQUENCE [LARGE SCALE GENOMIC DNA]</scope>
    <source>
        <strain evidence="5 6">SAG 48.87</strain>
    </source>
</reference>
<gene>
    <name evidence="5" type="ORF">MNEG_3570</name>
</gene>
<dbReference type="PANTHER" id="PTHR45657:SF1">
    <property type="entry name" value="CRAL-TRIO DOMAIN-CONTAINING PROTEIN YKL091C-RELATED"/>
    <property type="match status" value="1"/>
</dbReference>
<dbReference type="Gene3D" id="1.10.8.20">
    <property type="entry name" value="N-terminal domain of phosphatidylinositol transfer protein sec14p"/>
    <property type="match status" value="1"/>
</dbReference>
<dbReference type="Proteomes" id="UP000054498">
    <property type="component" value="Unassembled WGS sequence"/>
</dbReference>
<comment type="similarity">
    <text evidence="3">Belongs to the SFH family.</text>
</comment>
<dbReference type="SUPFAM" id="SSF46938">
    <property type="entry name" value="CRAL/TRIO N-terminal domain"/>
    <property type="match status" value="1"/>
</dbReference>
<accession>A0A0D2MNV9</accession>
<dbReference type="SUPFAM" id="SSF52087">
    <property type="entry name" value="CRAL/TRIO domain"/>
    <property type="match status" value="1"/>
</dbReference>